<keyword evidence="2" id="KW-1185">Reference proteome</keyword>
<dbReference type="STRING" id="1123402.SAMN02583745_02807"/>
<proteinExistence type="predicted"/>
<organism evidence="1 2">
    <name type="scientific">Thorsellia anophelis DSM 18579</name>
    <dbReference type="NCBI Taxonomy" id="1123402"/>
    <lineage>
        <taxon>Bacteria</taxon>
        <taxon>Pseudomonadati</taxon>
        <taxon>Pseudomonadota</taxon>
        <taxon>Gammaproteobacteria</taxon>
        <taxon>Enterobacterales</taxon>
        <taxon>Thorselliaceae</taxon>
        <taxon>Thorsellia</taxon>
    </lineage>
</organism>
<evidence type="ECO:0008006" key="3">
    <source>
        <dbReference type="Google" id="ProtNLM"/>
    </source>
</evidence>
<dbReference type="AlphaFoldDB" id="A0A1I0FNQ1"/>
<protein>
    <recommendedName>
        <fullName evidence="3">Transposase</fullName>
    </recommendedName>
</protein>
<evidence type="ECO:0000313" key="2">
    <source>
        <dbReference type="Proteomes" id="UP000242642"/>
    </source>
</evidence>
<dbReference type="Proteomes" id="UP000242642">
    <property type="component" value="Unassembled WGS sequence"/>
</dbReference>
<sequence length="120" mass="14331">MKKFKRIGIDLAKNVFQVCAVDHAEKRVINKKLRRAEVLKKDYRTYFEPKNKLSEIECQMINHYLNCEEYKYLSPLQIVPRLLDEKEIYIASESTFYRYMRLTGQDPSRAYKETKALSQA</sequence>
<name>A0A1I0FNQ1_9GAMM</name>
<gene>
    <name evidence="1" type="ORF">SAMN02583745_02807</name>
</gene>
<dbReference type="OrthoDB" id="5289737at2"/>
<accession>A0A1I0FNQ1</accession>
<dbReference type="RefSeq" id="WP_093322428.1">
    <property type="nucleotide sequence ID" value="NZ_FOHV01000044.1"/>
</dbReference>
<reference evidence="2" key="1">
    <citation type="submission" date="2016-10" db="EMBL/GenBank/DDBJ databases">
        <authorList>
            <person name="Varghese N."/>
            <person name="Submissions S."/>
        </authorList>
    </citation>
    <scope>NUCLEOTIDE SEQUENCE [LARGE SCALE GENOMIC DNA]</scope>
    <source>
        <strain evidence="2">DSM 18579</strain>
    </source>
</reference>
<dbReference type="EMBL" id="FOHV01000044">
    <property type="protein sequence ID" value="SET59133.1"/>
    <property type="molecule type" value="Genomic_DNA"/>
</dbReference>
<evidence type="ECO:0000313" key="1">
    <source>
        <dbReference type="EMBL" id="SET59133.1"/>
    </source>
</evidence>